<proteinExistence type="predicted"/>
<dbReference type="InParanoid" id="G4ZEJ9"/>
<dbReference type="GeneID" id="20658225"/>
<dbReference type="OMA" id="HHIFEIP"/>
<organism evidence="1 2">
    <name type="scientific">Phytophthora sojae (strain P6497)</name>
    <name type="common">Soybean stem and root rot agent</name>
    <name type="synonym">Phytophthora megasperma f. sp. glycines</name>
    <dbReference type="NCBI Taxonomy" id="1094619"/>
    <lineage>
        <taxon>Eukaryota</taxon>
        <taxon>Sar</taxon>
        <taxon>Stramenopiles</taxon>
        <taxon>Oomycota</taxon>
        <taxon>Peronosporomycetes</taxon>
        <taxon>Peronosporales</taxon>
        <taxon>Peronosporaceae</taxon>
        <taxon>Phytophthora</taxon>
    </lineage>
</organism>
<dbReference type="AlphaFoldDB" id="G4ZEJ9"/>
<dbReference type="KEGG" id="psoj:PHYSODRAFT_503431"/>
<sequence length="181" mass="19912">VHLRAGWSLGGVQNTYLRYEAAGEMHVGRAVAGLPTESYKFSTLPPHFNVDDEGVQQGVRFMFPGLPEGLKLIAEYCLASLTYHHAYLVRAISPKHPVLETPLFQDPALLSSLAERVQSGDGSSEARICSTGVSPHVSILCEMKWLKENLVGALTKIEATRVDTAKDIIAELENERLVREL</sequence>
<feature type="non-terminal residue" evidence="1">
    <location>
        <position position="1"/>
    </location>
</feature>
<reference evidence="1 2" key="1">
    <citation type="journal article" date="2006" name="Science">
        <title>Phytophthora genome sequences uncover evolutionary origins and mechanisms of pathogenesis.</title>
        <authorList>
            <person name="Tyler B.M."/>
            <person name="Tripathy S."/>
            <person name="Zhang X."/>
            <person name="Dehal P."/>
            <person name="Jiang R.H."/>
            <person name="Aerts A."/>
            <person name="Arredondo F.D."/>
            <person name="Baxter L."/>
            <person name="Bensasson D."/>
            <person name="Beynon J.L."/>
            <person name="Chapman J."/>
            <person name="Damasceno C.M."/>
            <person name="Dorrance A.E."/>
            <person name="Dou D."/>
            <person name="Dickerman A.W."/>
            <person name="Dubchak I.L."/>
            <person name="Garbelotto M."/>
            <person name="Gijzen M."/>
            <person name="Gordon S.G."/>
            <person name="Govers F."/>
            <person name="Grunwald N.J."/>
            <person name="Huang W."/>
            <person name="Ivors K.L."/>
            <person name="Jones R.W."/>
            <person name="Kamoun S."/>
            <person name="Krampis K."/>
            <person name="Lamour K.H."/>
            <person name="Lee M.K."/>
            <person name="McDonald W.H."/>
            <person name="Medina M."/>
            <person name="Meijer H.J."/>
            <person name="Nordberg E.K."/>
            <person name="Maclean D.J."/>
            <person name="Ospina-Giraldo M.D."/>
            <person name="Morris P.F."/>
            <person name="Phuntumart V."/>
            <person name="Putnam N.H."/>
            <person name="Rash S."/>
            <person name="Rose J.K."/>
            <person name="Sakihama Y."/>
            <person name="Salamov A.A."/>
            <person name="Savidor A."/>
            <person name="Scheuring C.F."/>
            <person name="Smith B.M."/>
            <person name="Sobral B.W."/>
            <person name="Terry A."/>
            <person name="Torto-Alalibo T.A."/>
            <person name="Win J."/>
            <person name="Xu Z."/>
            <person name="Zhang H."/>
            <person name="Grigoriev I.V."/>
            <person name="Rokhsar D.S."/>
            <person name="Boore J.L."/>
        </authorList>
    </citation>
    <scope>NUCLEOTIDE SEQUENCE [LARGE SCALE GENOMIC DNA]</scope>
    <source>
        <strain evidence="1 2">P6497</strain>
    </source>
</reference>
<evidence type="ECO:0000313" key="1">
    <source>
        <dbReference type="EMBL" id="EGZ19054.1"/>
    </source>
</evidence>
<keyword evidence="2" id="KW-1185">Reference proteome</keyword>
<dbReference type="EMBL" id="JH159154">
    <property type="protein sequence ID" value="EGZ19054.1"/>
    <property type="molecule type" value="Genomic_DNA"/>
</dbReference>
<dbReference type="RefSeq" id="XP_009528112.1">
    <property type="nucleotide sequence ID" value="XM_009529817.1"/>
</dbReference>
<dbReference type="Proteomes" id="UP000002640">
    <property type="component" value="Unassembled WGS sequence"/>
</dbReference>
<gene>
    <name evidence="1" type="ORF">PHYSODRAFT_503431</name>
</gene>
<dbReference type="SMR" id="G4ZEJ9"/>
<protein>
    <submittedName>
        <fullName evidence="1">Uncharacterized protein</fullName>
    </submittedName>
</protein>
<evidence type="ECO:0000313" key="2">
    <source>
        <dbReference type="Proteomes" id="UP000002640"/>
    </source>
</evidence>
<name>G4ZEJ9_PHYSP</name>
<accession>G4ZEJ9</accession>